<dbReference type="EMBL" id="SPOF01000077">
    <property type="protein sequence ID" value="TIB07739.1"/>
    <property type="molecule type" value="Genomic_DNA"/>
</dbReference>
<evidence type="ECO:0000313" key="3">
    <source>
        <dbReference type="Proteomes" id="UP000306954"/>
    </source>
</evidence>
<gene>
    <name evidence="2" type="ORF">E3P90_03929</name>
</gene>
<sequence>MTSWGIIQLVLQFFRNEISFSSLRNPFRRWYEFKPTFLVLPRRPRNHKEAQAIYNAIRTYAFYLDALPIISDLGINVRIGLDDLLAIPILGDLITGLISPPRMVVYRMVRISAVYYVADDVFKWINVVFDVLVGLVPWVGAFFDFLFKANLRNLNLVEQWLLSSDSSAHQHRIVLYVIPFLVYPQLVSSPNSSMPKERFLPKRSPPDAHIVSDNPPSRTYRREFIDLNEDERDYDDLD</sequence>
<dbReference type="PANTHER" id="PTHR35519">
    <property type="entry name" value="MEMBRANE PROTEINS"/>
    <property type="match status" value="1"/>
</dbReference>
<dbReference type="PANTHER" id="PTHR35519:SF2">
    <property type="entry name" value="PH DOMAIN PROTEIN"/>
    <property type="match status" value="1"/>
</dbReference>
<proteinExistence type="predicted"/>
<feature type="compositionally biased region" description="Basic and acidic residues" evidence="1">
    <location>
        <begin position="195"/>
        <end position="206"/>
    </location>
</feature>
<name>A0A4T0GYN9_WALIC</name>
<dbReference type="Pfam" id="PF13430">
    <property type="entry name" value="DUF4112"/>
    <property type="match status" value="1"/>
</dbReference>
<dbReference type="AlphaFoldDB" id="A0A4T0GYN9"/>
<evidence type="ECO:0000313" key="2">
    <source>
        <dbReference type="EMBL" id="TIB07739.1"/>
    </source>
</evidence>
<protein>
    <submittedName>
        <fullName evidence="2">Uncharacterized protein</fullName>
    </submittedName>
</protein>
<organism evidence="2 3">
    <name type="scientific">Wallemia ichthyophaga</name>
    <dbReference type="NCBI Taxonomy" id="245174"/>
    <lineage>
        <taxon>Eukaryota</taxon>
        <taxon>Fungi</taxon>
        <taxon>Dikarya</taxon>
        <taxon>Basidiomycota</taxon>
        <taxon>Wallemiomycotina</taxon>
        <taxon>Wallemiomycetes</taxon>
        <taxon>Wallemiales</taxon>
        <taxon>Wallemiaceae</taxon>
        <taxon>Wallemia</taxon>
    </lineage>
</organism>
<accession>A0A4T0GYN9</accession>
<dbReference type="Proteomes" id="UP000306954">
    <property type="component" value="Unassembled WGS sequence"/>
</dbReference>
<evidence type="ECO:0000256" key="1">
    <source>
        <dbReference type="SAM" id="MobiDB-lite"/>
    </source>
</evidence>
<dbReference type="InterPro" id="IPR025187">
    <property type="entry name" value="DUF4112"/>
</dbReference>
<comment type="caution">
    <text evidence="2">The sequence shown here is derived from an EMBL/GenBank/DDBJ whole genome shotgun (WGS) entry which is preliminary data.</text>
</comment>
<feature type="region of interest" description="Disordered" evidence="1">
    <location>
        <begin position="192"/>
        <end position="222"/>
    </location>
</feature>
<reference evidence="2 3" key="1">
    <citation type="submission" date="2019-03" db="EMBL/GenBank/DDBJ databases">
        <title>Sequencing 23 genomes of Wallemia ichthyophaga.</title>
        <authorList>
            <person name="Gostincar C."/>
        </authorList>
    </citation>
    <scope>NUCLEOTIDE SEQUENCE [LARGE SCALE GENOMIC DNA]</scope>
    <source>
        <strain evidence="2 3">EXF-8621</strain>
    </source>
</reference>